<dbReference type="AlphaFoldDB" id="A0A117PZ54"/>
<comment type="caution">
    <text evidence="1">The sequence shown here is derived from an EMBL/GenBank/DDBJ whole genome shotgun (WGS) entry which is preliminary data.</text>
</comment>
<protein>
    <submittedName>
        <fullName evidence="1">Uncharacterized protein</fullName>
    </submittedName>
</protein>
<dbReference type="Proteomes" id="UP000054241">
    <property type="component" value="Unassembled WGS sequence"/>
</dbReference>
<proteinExistence type="predicted"/>
<keyword evidence="2" id="KW-1185">Reference proteome</keyword>
<evidence type="ECO:0000313" key="2">
    <source>
        <dbReference type="Proteomes" id="UP000054241"/>
    </source>
</evidence>
<sequence>MPSVVKTDAANACLLHESMRSTTKLIGLKRMAKLVDHDIATWLVGVACGQTFLRLERSKLHQGSPHWAIATR</sequence>
<accession>A0A117PZ54</accession>
<evidence type="ECO:0000313" key="1">
    <source>
        <dbReference type="EMBL" id="KUM98918.1"/>
    </source>
</evidence>
<reference evidence="1 2" key="1">
    <citation type="submission" date="2015-10" db="EMBL/GenBank/DDBJ databases">
        <title>Draft genome sequence of Streptomyces cellostaticus DSM 40189, type strain for the species Streptomyces cellostaticus.</title>
        <authorList>
            <person name="Ruckert C."/>
            <person name="Winkler A."/>
            <person name="Kalinowski J."/>
            <person name="Kampfer P."/>
            <person name="Glaeser S."/>
        </authorList>
    </citation>
    <scope>NUCLEOTIDE SEQUENCE [LARGE SCALE GENOMIC DNA]</scope>
    <source>
        <strain evidence="1 2">DSM 40189</strain>
    </source>
</reference>
<name>A0A117PZ54_9ACTN</name>
<gene>
    <name evidence="1" type="ORF">AQI88_01355</name>
</gene>
<dbReference type="EMBL" id="LMWL01000002">
    <property type="protein sequence ID" value="KUM98918.1"/>
    <property type="molecule type" value="Genomic_DNA"/>
</dbReference>
<organism evidence="1 2">
    <name type="scientific">Streptomyces cellostaticus</name>
    <dbReference type="NCBI Taxonomy" id="67285"/>
    <lineage>
        <taxon>Bacteria</taxon>
        <taxon>Bacillati</taxon>
        <taxon>Actinomycetota</taxon>
        <taxon>Actinomycetes</taxon>
        <taxon>Kitasatosporales</taxon>
        <taxon>Streptomycetaceae</taxon>
        <taxon>Streptomyces</taxon>
    </lineage>
</organism>